<dbReference type="PANTHER" id="PTHR33930">
    <property type="entry name" value="ALKYL HYDROPEROXIDE REDUCTASE AHPD"/>
    <property type="match status" value="1"/>
</dbReference>
<dbReference type="GO" id="GO:0051920">
    <property type="term" value="F:peroxiredoxin activity"/>
    <property type="evidence" value="ECO:0007669"/>
    <property type="project" value="InterPro"/>
</dbReference>
<dbReference type="EMBL" id="QGNA01000004">
    <property type="protein sequence ID" value="PWS35587.1"/>
    <property type="molecule type" value="Genomic_DNA"/>
</dbReference>
<dbReference type="Gene3D" id="1.20.1290.10">
    <property type="entry name" value="AhpD-like"/>
    <property type="match status" value="1"/>
</dbReference>
<accession>A0A317FC44</accession>
<comment type="caution">
    <text evidence="2">The sequence shown here is derived from an EMBL/GenBank/DDBJ whole genome shotgun (WGS) entry which is preliminary data.</text>
</comment>
<protein>
    <recommendedName>
        <fullName evidence="1">Carboxymuconolactone decarboxylase-like domain-containing protein</fullName>
    </recommendedName>
</protein>
<proteinExistence type="predicted"/>
<evidence type="ECO:0000313" key="2">
    <source>
        <dbReference type="EMBL" id="PWS35587.1"/>
    </source>
</evidence>
<sequence>MAATAFPPEGAYRAMPMTPEGEAELAKIRAVRGYTLPLHEMLAECNPEFLRRYGELASHVIFGPAEGRALDLKTRFLVMVGITTAVKGDREGIEWASKRAMQYGATFEEVVEAAFLAGLPAGMPAFEGFCRAMQEMREGKGWVPQGETTNEQK</sequence>
<dbReference type="PANTHER" id="PTHR33930:SF2">
    <property type="entry name" value="BLR3452 PROTEIN"/>
    <property type="match status" value="1"/>
</dbReference>
<keyword evidence="3" id="KW-1185">Reference proteome</keyword>
<name>A0A317FC44_9PROT</name>
<evidence type="ECO:0000259" key="1">
    <source>
        <dbReference type="Pfam" id="PF02627"/>
    </source>
</evidence>
<dbReference type="SUPFAM" id="SSF69118">
    <property type="entry name" value="AhpD-like"/>
    <property type="match status" value="1"/>
</dbReference>
<dbReference type="InterPro" id="IPR003779">
    <property type="entry name" value="CMD-like"/>
</dbReference>
<reference evidence="3" key="1">
    <citation type="submission" date="2018-05" db="EMBL/GenBank/DDBJ databases">
        <authorList>
            <person name="Du Z."/>
            <person name="Wang X."/>
        </authorList>
    </citation>
    <scope>NUCLEOTIDE SEQUENCE [LARGE SCALE GENOMIC DNA]</scope>
    <source>
        <strain evidence="3">CQN31</strain>
    </source>
</reference>
<feature type="domain" description="Carboxymuconolactone decarboxylase-like" evidence="1">
    <location>
        <begin position="47"/>
        <end position="134"/>
    </location>
</feature>
<dbReference type="Proteomes" id="UP000245765">
    <property type="component" value="Unassembled WGS sequence"/>
</dbReference>
<dbReference type="AlphaFoldDB" id="A0A317FC44"/>
<dbReference type="Pfam" id="PF02627">
    <property type="entry name" value="CMD"/>
    <property type="match status" value="1"/>
</dbReference>
<dbReference type="InterPro" id="IPR029032">
    <property type="entry name" value="AhpD-like"/>
</dbReference>
<organism evidence="2 3">
    <name type="scientific">Falsiroseomonas bella</name>
    <dbReference type="NCBI Taxonomy" id="2184016"/>
    <lineage>
        <taxon>Bacteria</taxon>
        <taxon>Pseudomonadati</taxon>
        <taxon>Pseudomonadota</taxon>
        <taxon>Alphaproteobacteria</taxon>
        <taxon>Acetobacterales</taxon>
        <taxon>Roseomonadaceae</taxon>
        <taxon>Falsiroseomonas</taxon>
    </lineage>
</organism>
<evidence type="ECO:0000313" key="3">
    <source>
        <dbReference type="Proteomes" id="UP000245765"/>
    </source>
</evidence>
<gene>
    <name evidence="2" type="ORF">DFH01_18500</name>
</gene>